<feature type="domain" description="Alpha-L-rhamnosidase six-hairpin glycosidase" evidence="6">
    <location>
        <begin position="443"/>
        <end position="774"/>
    </location>
</feature>
<protein>
    <recommendedName>
        <fullName evidence="2">alpha-L-rhamnosidase</fullName>
        <ecNumber evidence="2">3.2.1.40</ecNumber>
    </recommendedName>
</protein>
<dbReference type="Pfam" id="PF08531">
    <property type="entry name" value="Bac_rhamnosid_N"/>
    <property type="match status" value="1"/>
</dbReference>
<comment type="catalytic activity">
    <reaction evidence="1">
        <text>Hydrolysis of terminal non-reducing alpha-L-rhamnose residues in alpha-L-rhamnosides.</text>
        <dbReference type="EC" id="3.2.1.40"/>
    </reaction>
</comment>
<evidence type="ECO:0000256" key="1">
    <source>
        <dbReference type="ARBA" id="ARBA00001445"/>
    </source>
</evidence>
<dbReference type="Proteomes" id="UP000266633">
    <property type="component" value="Unassembled WGS sequence"/>
</dbReference>
<reference evidence="8 9" key="1">
    <citation type="submission" date="2018-09" db="EMBL/GenBank/DDBJ databases">
        <title>Phylogenetic diversity of Pectobacterium and Dickeya strains causing blackleg disease of potato in Morocco.</title>
        <authorList>
            <person name="Oulghazi S."/>
            <person name="Moumni M."/>
            <person name="Faure D."/>
        </authorList>
    </citation>
    <scope>NUCLEOTIDE SEQUENCE [LARGE SCALE GENOMIC DNA]</scope>
    <source>
        <strain evidence="8 9">S4.16.03.LID</strain>
    </source>
</reference>
<feature type="domain" description="Alpha-L-rhamnosidase C-terminal" evidence="7">
    <location>
        <begin position="788"/>
        <end position="836"/>
    </location>
</feature>
<dbReference type="PANTHER" id="PTHR33307:SF6">
    <property type="entry name" value="ALPHA-RHAMNOSIDASE (EUROFUNG)-RELATED"/>
    <property type="match status" value="1"/>
</dbReference>
<feature type="domain" description="Bacterial alpha-L-rhamnosidase N-terminal" evidence="5">
    <location>
        <begin position="138"/>
        <end position="306"/>
    </location>
</feature>
<evidence type="ECO:0000259" key="5">
    <source>
        <dbReference type="Pfam" id="PF08531"/>
    </source>
</evidence>
<evidence type="ECO:0000259" key="7">
    <source>
        <dbReference type="Pfam" id="PF17390"/>
    </source>
</evidence>
<organism evidence="8 9">
    <name type="scientific">Dickeya dianthicola</name>
    <dbReference type="NCBI Taxonomy" id="204039"/>
    <lineage>
        <taxon>Bacteria</taxon>
        <taxon>Pseudomonadati</taxon>
        <taxon>Pseudomonadota</taxon>
        <taxon>Gammaproteobacteria</taxon>
        <taxon>Enterobacterales</taxon>
        <taxon>Pectobacteriaceae</taxon>
        <taxon>Dickeya</taxon>
    </lineage>
</organism>
<evidence type="ECO:0000313" key="8">
    <source>
        <dbReference type="EMBL" id="RJL67716.1"/>
    </source>
</evidence>
<dbReference type="Pfam" id="PF17390">
    <property type="entry name" value="Bac_rhamnosid_C"/>
    <property type="match status" value="1"/>
</dbReference>
<keyword evidence="9" id="KW-1185">Reference proteome</keyword>
<dbReference type="PANTHER" id="PTHR33307">
    <property type="entry name" value="ALPHA-RHAMNOSIDASE (EUROFUNG)"/>
    <property type="match status" value="1"/>
</dbReference>
<dbReference type="SUPFAM" id="SSF48208">
    <property type="entry name" value="Six-hairpin glycosidases"/>
    <property type="match status" value="1"/>
</dbReference>
<evidence type="ECO:0000256" key="2">
    <source>
        <dbReference type="ARBA" id="ARBA00012652"/>
    </source>
</evidence>
<dbReference type="InterPro" id="IPR016007">
    <property type="entry name" value="Alpha_rhamnosid"/>
</dbReference>
<evidence type="ECO:0000313" key="9">
    <source>
        <dbReference type="Proteomes" id="UP000266633"/>
    </source>
</evidence>
<dbReference type="InterPro" id="IPR008928">
    <property type="entry name" value="6-hairpin_glycosidase_sf"/>
</dbReference>
<accession>A0ABX9NJH4</accession>
<dbReference type="Pfam" id="PF05592">
    <property type="entry name" value="Bac_rhamnosid"/>
    <property type="match status" value="1"/>
</dbReference>
<evidence type="ECO:0000259" key="4">
    <source>
        <dbReference type="Pfam" id="PF05592"/>
    </source>
</evidence>
<keyword evidence="3" id="KW-0378">Hydrolase</keyword>
<evidence type="ECO:0000259" key="6">
    <source>
        <dbReference type="Pfam" id="PF17389"/>
    </source>
</evidence>
<comment type="caution">
    <text evidence="8">The sequence shown here is derived from an EMBL/GenBank/DDBJ whole genome shotgun (WGS) entry which is preliminary data.</text>
</comment>
<dbReference type="InterPro" id="IPR012341">
    <property type="entry name" value="6hp_glycosidase-like_sf"/>
</dbReference>
<dbReference type="Gene3D" id="2.60.120.260">
    <property type="entry name" value="Galactose-binding domain-like"/>
    <property type="match status" value="2"/>
</dbReference>
<dbReference type="Pfam" id="PF17389">
    <property type="entry name" value="Bac_rhamnosid6H"/>
    <property type="match status" value="1"/>
</dbReference>
<evidence type="ECO:0000256" key="3">
    <source>
        <dbReference type="ARBA" id="ARBA00022801"/>
    </source>
</evidence>
<dbReference type="EC" id="3.2.1.40" evidence="2"/>
<dbReference type="InterPro" id="IPR008902">
    <property type="entry name" value="Rhamnosid_concanavalin"/>
</dbReference>
<dbReference type="InterPro" id="IPR013737">
    <property type="entry name" value="Bac_rhamnosid_N"/>
</dbReference>
<dbReference type="Gene3D" id="1.50.10.10">
    <property type="match status" value="1"/>
</dbReference>
<dbReference type="InterPro" id="IPR035398">
    <property type="entry name" value="Bac_rhamnosid_C"/>
</dbReference>
<dbReference type="InterPro" id="IPR035396">
    <property type="entry name" value="Bac_rhamnosid6H"/>
</dbReference>
<dbReference type="EMBL" id="QZDO01000069">
    <property type="protein sequence ID" value="RJL67716.1"/>
    <property type="molecule type" value="Genomic_DNA"/>
</dbReference>
<gene>
    <name evidence="8" type="ORF">D5077_18550</name>
</gene>
<sequence length="882" mass="101001">MNSIDKPMLRINCKSSSIVVDKLPLHLNWSVGYKQKAYNLSVVKNGKVIYSTSQTGNSTALQIDSFKLDNNSEYIVEVCVYNQDDQCETLKNTFRTGNFGRFTGKWISGGKTLVNESDYYLENRNAILRKIFIIDQDVIDSSINVVGLGYYKLYINGKEVGDSELNTDWTNYNQTVYYDTYDVDSYLKSGENEILIELGNGWFNPAPLTLFGKYNLRNILTIGEPQAIADLVIKYSDASLTISSDESWEVCDGPYLFNNIYLGEVLDFRFMKDRSTFLVDNPIWKPVEINDGPRGKLVPSFIPKIKKSVHLTPHHIYVVDENEVIIDFGEILTGFIDITLAAYNAQEVELTYSEEINSEYVLQTDSTLAGLIGKEVDSGFIIPGGDGAPYRAEQKDKIICRNGFNRFINKFTYHSFRYVQIKGLNLDQINEIFAIYVHTNLSENGSFSCSDPYLNKLFDIGRLTKLNNIHSVFSDCARERFSYGGDIVALANSQIYQFDTASLYEKTIYDFMDDLRQNGGVPETAPFVGIKTNGTGGDAGPLGWQLAFPYLLNIHYQHYGNLQLIKDMFPYFEKQIAYLNGFSLDELSLCCLGDWGSQDKIAEDYKSSSPAIRFTTVCFYYFHVMLIARFSKYLSLDEKSEFYSSQVNKLKDEIIFRYKNHDGSFSDKSQTSYVFAIYFNLVDDINDAVNRLVNLIQDNGYVVRCGIFGQSFIYEILRQYSHHDVIYHWLNSKHGFKKMLGDECRTLKEYFGDNKHGSCNHAMFSSYVSWLYQGLGGISFQKQSVGADQVVISPYIMDTMDYVECEHQSIRGIISCKWHRIKNTIELVIKVPFNLKKCILSLDKRYYIHTDNVFEISSDKSKRYFDITDVGEVRIMLIPTLH</sequence>
<name>A0ABX9NJH4_9GAMM</name>
<feature type="domain" description="Alpha-L-rhamnosidase concanavalin-like" evidence="4">
    <location>
        <begin position="320"/>
        <end position="429"/>
    </location>
</feature>
<proteinExistence type="predicted"/>
<dbReference type="Gene3D" id="2.60.420.10">
    <property type="entry name" value="Maltose phosphorylase, domain 3"/>
    <property type="match status" value="1"/>
</dbReference>